<keyword evidence="5" id="KW-1185">Reference proteome</keyword>
<evidence type="ECO:0000259" key="3">
    <source>
        <dbReference type="Pfam" id="PF00535"/>
    </source>
</evidence>
<dbReference type="RefSeq" id="WP_014856845.1">
    <property type="nucleotide sequence ID" value="NC_018178.1"/>
</dbReference>
<dbReference type="eggNOG" id="COG0438">
    <property type="taxonomic scope" value="Bacteria"/>
</dbReference>
<dbReference type="SUPFAM" id="SSF53756">
    <property type="entry name" value="UDP-Glycosyltransferase/glycogen phosphorylase"/>
    <property type="match status" value="1"/>
</dbReference>
<dbReference type="GO" id="GO:0016757">
    <property type="term" value="F:glycosyltransferase activity"/>
    <property type="evidence" value="ECO:0007669"/>
    <property type="project" value="InterPro"/>
</dbReference>
<organism evidence="4 5">
    <name type="scientific">Melioribacter roseus (strain DSM 23840 / JCM 17771 / VKM B-2668 / P3M-2)</name>
    <dbReference type="NCBI Taxonomy" id="1191523"/>
    <lineage>
        <taxon>Bacteria</taxon>
        <taxon>Pseudomonadati</taxon>
        <taxon>Ignavibacteriota</taxon>
        <taxon>Ignavibacteria</taxon>
        <taxon>Ignavibacteriales</taxon>
        <taxon>Melioribacteraceae</taxon>
        <taxon>Melioribacter</taxon>
    </lineage>
</organism>
<dbReference type="SUPFAM" id="SSF48452">
    <property type="entry name" value="TPR-like"/>
    <property type="match status" value="1"/>
</dbReference>
<dbReference type="CDD" id="cd04186">
    <property type="entry name" value="GT_2_like_c"/>
    <property type="match status" value="1"/>
</dbReference>
<dbReference type="SMART" id="SM00028">
    <property type="entry name" value="TPR"/>
    <property type="match status" value="2"/>
</dbReference>
<dbReference type="eggNOG" id="COG1215">
    <property type="taxonomic scope" value="Bacteria"/>
</dbReference>
<dbReference type="Pfam" id="PF14559">
    <property type="entry name" value="TPR_19"/>
    <property type="match status" value="1"/>
</dbReference>
<dbReference type="PROSITE" id="PS50005">
    <property type="entry name" value="TPR"/>
    <property type="match status" value="1"/>
</dbReference>
<dbReference type="PATRIC" id="fig|1191523.3.peg.2308"/>
<dbReference type="HOGENOM" id="CLU_250673_0_0_10"/>
<dbReference type="InterPro" id="IPR019734">
    <property type="entry name" value="TPR_rpt"/>
</dbReference>
<keyword evidence="4" id="KW-0808">Transferase</keyword>
<dbReference type="SUPFAM" id="SSF53448">
    <property type="entry name" value="Nucleotide-diphospho-sugar transferases"/>
    <property type="match status" value="2"/>
</dbReference>
<dbReference type="Pfam" id="PF00534">
    <property type="entry name" value="Glycos_transf_1"/>
    <property type="match status" value="1"/>
</dbReference>
<dbReference type="EMBL" id="CP003557">
    <property type="protein sequence ID" value="AFN75413.1"/>
    <property type="molecule type" value="Genomic_DNA"/>
</dbReference>
<feature type="domain" description="Glycosyltransferase 2-like" evidence="3">
    <location>
        <begin position="202"/>
        <end position="364"/>
    </location>
</feature>
<keyword evidence="1" id="KW-0802">TPR repeat</keyword>
<feature type="domain" description="Glycosyl transferase family 1" evidence="2">
    <location>
        <begin position="837"/>
        <end position="1004"/>
    </location>
</feature>
<sequence length="1462" mass="169871">MRIIKVKRDELFNLVKEKIYPANIIADIGCGIRPQEFIKPKYHICIEPHNQYIEYIKNNKTNENYSFINVDWEKAVKILPDNSIETIFLLDVIEHLEKEIALKLLEETKRIITKQIIVFTPLGFIEQKHEDDKDAWGLDGGKWQEHKSGWLPEDFGEGWEFYVCEDFHSHDNLGNKYDNPKGAFFAIYNSEKKNYTAKPIFTVVVPTYNQEQYLGQALDSIIKQTVPFWEAVIINDGSTDNTADVMEYYANRDSRFRIYHKENGGVATALNEGIKHAKGEWICWLSSDDLFEPNKLEIHFNAIKEHPDIKFFHSHWYLLLEETKQKIAPGLWLSIPPTEFQVTRFFWANYIHGNAIAVHKSVFDNVGLFDETLRQGQDFDMWLRISSKYKSHFINERTCVTRIHKGQTTNSFAEGGVLDSTRALFKFLNEKSFNDLFPYTDLSNTNNILKAINEIIYISTKSEAFLYRCGYTTVLAEKTMEWFTNNISNKEREKLYPFIYKIVKQYLELPFEQEIKNILKLFLKKRKFVYNKHDFVKHTTRYIKELIQKGNQEYSRSLEKYILNCQENSSGIYQHEPILLGYPKDKNYERLKPQTITEWKVEPGGMTTNTVIQRMKICCDSCKNSFDINFEYEMITEPSAYKFICPECKKGYEFSDENFASDFVLFNKIHVGFRDAINSNSKTIAFFVRDASIIGGGTKVLFKYIEWLTELGLPVLIYSFSKKPDWVKNNIKYIQIDSEQKIRKNHTVYIVFSVFDVPLIMNRIPISQVVHLCQGYEGYHYGRNYEEVLKDKHILTKLHEIPVKNITVSTHLVNLFNDKFARNTYYIPNGIDHRIFAFSKNNREKSILFVGNPFHLLKGFDFLGSAVKKIQNSHEKINNLKLYIVMGYQPENYESLESNLSTELNCEVVVKFKLTSNEVAELMKKVSVVICTSFYEGFSLPLLESMACGTPIITTYNQGAQSFCQHGFNSLNVHYGEVDKLSMYILSILNSAINKDILIQNAYQTSLKYSEYNSAQYFVKTFEDLMGEVFDNVKKEAFFNKYKYRLDEYYEEVQDKYTEKNTKLSIVIPIYNQFIYTKKCIESIKENIKEIYELVLVDNASNDETKKQFSKTNDNIKYFRNEINYGFPIAVNQGITKSIGDYILILNNDTVLTKESIERLIEIAESDPEIGIVAPISNEVSGLQKDENAKYNTIEEMHEYSAEVREKNKGQILHFPRVAFLCTLIKREVIEKIGGLDERFTPGNFEDDDFCLRAQLAGYKTVIAKDVFIHHYGSKSFKADGAEAYRKRLEINRKKFVEKWGADPDEIWLKNKTIKPRQIYYPVDDDLFKQYFERTKVHLTDKELELAEESIINAIENYKEGDAKIIEYDDLMNLAGNVFLANGKLTEAQQYFEKELNLNPQSSSACFGLGQVFLAQDNPEAAKVMLEWAVKNDPNNGAAADALADVNKLLGYELNHSSLEAS</sequence>
<evidence type="ECO:0000259" key="2">
    <source>
        <dbReference type="Pfam" id="PF00534"/>
    </source>
</evidence>
<feature type="domain" description="Glycosyltransferase 2-like" evidence="3">
    <location>
        <begin position="1065"/>
        <end position="1233"/>
    </location>
</feature>
<accession>I7A2L1</accession>
<name>I7A2L1_MELRP</name>
<dbReference type="PANTHER" id="PTHR43685">
    <property type="entry name" value="GLYCOSYLTRANSFERASE"/>
    <property type="match status" value="1"/>
</dbReference>
<dbReference type="OrthoDB" id="9807209at2"/>
<evidence type="ECO:0000313" key="4">
    <source>
        <dbReference type="EMBL" id="AFN75413.1"/>
    </source>
</evidence>
<dbReference type="Gene3D" id="1.25.40.10">
    <property type="entry name" value="Tetratricopeptide repeat domain"/>
    <property type="match status" value="1"/>
</dbReference>
<dbReference type="eggNOG" id="COG1216">
    <property type="taxonomic scope" value="Bacteria"/>
</dbReference>
<dbReference type="CDD" id="cd03801">
    <property type="entry name" value="GT4_PimA-like"/>
    <property type="match status" value="1"/>
</dbReference>
<dbReference type="InterPro" id="IPR029044">
    <property type="entry name" value="Nucleotide-diphossugar_trans"/>
</dbReference>
<dbReference type="PANTHER" id="PTHR43685:SF11">
    <property type="entry name" value="GLYCOSYLTRANSFERASE TAGX-RELATED"/>
    <property type="match status" value="1"/>
</dbReference>
<dbReference type="Gene3D" id="3.40.50.150">
    <property type="entry name" value="Vaccinia Virus protein VP39"/>
    <property type="match status" value="1"/>
</dbReference>
<dbReference type="InterPro" id="IPR001173">
    <property type="entry name" value="Glyco_trans_2-like"/>
</dbReference>
<dbReference type="InterPro" id="IPR001296">
    <property type="entry name" value="Glyco_trans_1"/>
</dbReference>
<protein>
    <submittedName>
        <fullName evidence="4">Glycosyl transferase family 2</fullName>
    </submittedName>
</protein>
<dbReference type="eggNOG" id="COG0457">
    <property type="taxonomic scope" value="Bacteria"/>
</dbReference>
<dbReference type="Gene3D" id="3.90.550.10">
    <property type="entry name" value="Spore Coat Polysaccharide Biosynthesis Protein SpsA, Chain A"/>
    <property type="match status" value="2"/>
</dbReference>
<dbReference type="SUPFAM" id="SSF53335">
    <property type="entry name" value="S-adenosyl-L-methionine-dependent methyltransferases"/>
    <property type="match status" value="1"/>
</dbReference>
<dbReference type="Pfam" id="PF00535">
    <property type="entry name" value="Glycos_transf_2"/>
    <property type="match status" value="2"/>
</dbReference>
<reference evidence="4 5" key="1">
    <citation type="journal article" date="2013" name="PLoS ONE">
        <title>Genomic analysis of Melioribacter roseus, facultatively anaerobic organotrophic bacterium representing a novel deep lineage within Bacteriodetes/Chlorobi group.</title>
        <authorList>
            <person name="Kadnikov V.V."/>
            <person name="Mardanov A.V."/>
            <person name="Podosokorskaya O.A."/>
            <person name="Gavrilov S.N."/>
            <person name="Kublanov I.V."/>
            <person name="Beletsky A.V."/>
            <person name="Bonch-Osmolovskaya E.A."/>
            <person name="Ravin N.V."/>
        </authorList>
    </citation>
    <scope>NUCLEOTIDE SEQUENCE [LARGE SCALE GENOMIC DNA]</scope>
    <source>
        <strain evidence="5">JCM 17771 / P3M-2</strain>
    </source>
</reference>
<dbReference type="InterPro" id="IPR011990">
    <property type="entry name" value="TPR-like_helical_dom_sf"/>
</dbReference>
<gene>
    <name evidence="4" type="ordered locus">MROS_2183</name>
</gene>
<dbReference type="Proteomes" id="UP000009011">
    <property type="component" value="Chromosome"/>
</dbReference>
<dbReference type="InterPro" id="IPR029063">
    <property type="entry name" value="SAM-dependent_MTases_sf"/>
</dbReference>
<dbReference type="Gene3D" id="3.40.50.2000">
    <property type="entry name" value="Glycogen Phosphorylase B"/>
    <property type="match status" value="2"/>
</dbReference>
<dbReference type="InterPro" id="IPR050834">
    <property type="entry name" value="Glycosyltransf_2"/>
</dbReference>
<dbReference type="STRING" id="1191523.MROS_2183"/>
<dbReference type="KEGG" id="mro:MROS_2183"/>
<evidence type="ECO:0000256" key="1">
    <source>
        <dbReference type="PROSITE-ProRule" id="PRU00339"/>
    </source>
</evidence>
<feature type="repeat" description="TPR" evidence="1">
    <location>
        <begin position="1369"/>
        <end position="1402"/>
    </location>
</feature>
<evidence type="ECO:0000313" key="5">
    <source>
        <dbReference type="Proteomes" id="UP000009011"/>
    </source>
</evidence>
<proteinExistence type="predicted"/>